<dbReference type="InterPro" id="IPR012677">
    <property type="entry name" value="Nucleotide-bd_a/b_plait_sf"/>
</dbReference>
<evidence type="ECO:0000313" key="5">
    <source>
        <dbReference type="EMBL" id="CAE8705435.1"/>
    </source>
</evidence>
<dbReference type="SMART" id="SM00360">
    <property type="entry name" value="RRM"/>
    <property type="match status" value="2"/>
</dbReference>
<evidence type="ECO:0000313" key="6">
    <source>
        <dbReference type="Proteomes" id="UP000626109"/>
    </source>
</evidence>
<dbReference type="InterPro" id="IPR000504">
    <property type="entry name" value="RRM_dom"/>
</dbReference>
<feature type="domain" description="RRM" evidence="4">
    <location>
        <begin position="525"/>
        <end position="601"/>
    </location>
</feature>
<dbReference type="GO" id="GO:0019843">
    <property type="term" value="F:rRNA binding"/>
    <property type="evidence" value="ECO:0007669"/>
    <property type="project" value="TreeGrafter"/>
</dbReference>
<feature type="region of interest" description="Disordered" evidence="3">
    <location>
        <begin position="408"/>
        <end position="480"/>
    </location>
</feature>
<dbReference type="Pfam" id="PF00076">
    <property type="entry name" value="RRM_1"/>
    <property type="match status" value="1"/>
</dbReference>
<reference evidence="5" key="1">
    <citation type="submission" date="2021-02" db="EMBL/GenBank/DDBJ databases">
        <authorList>
            <person name="Dougan E. K."/>
            <person name="Rhodes N."/>
            <person name="Thang M."/>
            <person name="Chan C."/>
        </authorList>
    </citation>
    <scope>NUCLEOTIDE SEQUENCE</scope>
</reference>
<sequence>MPQANLYYGVIWLDPSDWAGIPIDPESGAVLWKVQSCWKLADFLPPAVRPSLLLYAGDLLLGPQRELGRRFGTCSDSRLPGEEAAGRDMEVDAGADLEAPGCADGDGDDDEDRDEEMAEEEEAPSDAADAAVAAAAAAAEAAAAEAAGGADPEAQVSKVLEDLRRRVLKYLDELQVVQHQRELPSLMGSGNSSSSTATGLAAGAGMLAWTCSRSARKLEALELNLKPQPLQITHRDDDNLHAKHARKQERLRRHLEQKWSFPEVPGRMAASGHRCKMVYLLVLQDVSLSEKAILHHLWRAMTYLLLGWMACQDDDGCGEVAKAPPSSVDFEFMRAQAVQAWQSQEITCKKYAIVFMRTVSRFSCANISGAEDYALRKCRPSASALADIRQPAACSKSLDLQCLRVEEAEEEAPGTEQKKPKKSKKETSNDAQALPEATSGDKKGKKDKKDKKAAFEPSLADKQAKNRQLHKEGKQTKKEKYKAKLKAIKAEADAKKAGGGKLGAARLEEEALKLAGMESLDPNAVECFVTGLPYMASDKHVTEHFARVGPCKVKLLMDAATNRASGKAFLTFETAQLALRACTLDKSKIQNRWISVRLATPRASERTAELTTRPDDCLSAVVTCEASTSEASLWKFFEDCQVSGVSLMTDKATGEFRGMAFLDFEVLRSYLCQLSRQMVEQHFGACAEVMLRLGLSCLCSCMDLQACRSSKSTALSVFIERRRAERLAQGIAELALSVLQAEWKHLSQGDKDEFDREAKARRSQAKPAGAASFLLRQQEEQRHAPVVRPIDPNEAPAAKRSRAGSKAPVVQVPRPSFPTAASEHGLERRRDTALTALRAQAENRSSKVVTVSSHAVDLASLSSRLSAPSLSFDWQQPDFEDDDCVAKAGESPGPSSAAAGSLLTVDLPLQERTSGPSGPCSAGTVRSLFRQELQQRISSAQVKSLLSPMPAVADAGA</sequence>
<protein>
    <recommendedName>
        <fullName evidence="4">RRM domain-containing protein</fullName>
    </recommendedName>
</protein>
<dbReference type="EMBL" id="CAJNNW010030974">
    <property type="protein sequence ID" value="CAE8705435.1"/>
    <property type="molecule type" value="Genomic_DNA"/>
</dbReference>
<evidence type="ECO:0000256" key="1">
    <source>
        <dbReference type="ARBA" id="ARBA00022884"/>
    </source>
</evidence>
<feature type="region of interest" description="Disordered" evidence="3">
    <location>
        <begin position="750"/>
        <end position="828"/>
    </location>
</feature>
<dbReference type="Proteomes" id="UP000626109">
    <property type="component" value="Unassembled WGS sequence"/>
</dbReference>
<dbReference type="Gene3D" id="3.30.70.330">
    <property type="match status" value="2"/>
</dbReference>
<feature type="compositionally biased region" description="Basic and acidic residues" evidence="3">
    <location>
        <begin position="79"/>
        <end position="90"/>
    </location>
</feature>
<feature type="compositionally biased region" description="Basic and acidic residues" evidence="3">
    <location>
        <begin position="750"/>
        <end position="760"/>
    </location>
</feature>
<evidence type="ECO:0000259" key="4">
    <source>
        <dbReference type="PROSITE" id="PS50102"/>
    </source>
</evidence>
<comment type="caution">
    <text evidence="5">The sequence shown here is derived from an EMBL/GenBank/DDBJ whole genome shotgun (WGS) entry which is preliminary data.</text>
</comment>
<evidence type="ECO:0000256" key="3">
    <source>
        <dbReference type="SAM" id="MobiDB-lite"/>
    </source>
</evidence>
<gene>
    <name evidence="5" type="ORF">PGLA2088_LOCUS33681</name>
</gene>
<feature type="compositionally biased region" description="Basic and acidic residues" evidence="3">
    <location>
        <begin position="469"/>
        <end position="478"/>
    </location>
</feature>
<organism evidence="5 6">
    <name type="scientific">Polarella glacialis</name>
    <name type="common">Dinoflagellate</name>
    <dbReference type="NCBI Taxonomy" id="89957"/>
    <lineage>
        <taxon>Eukaryota</taxon>
        <taxon>Sar</taxon>
        <taxon>Alveolata</taxon>
        <taxon>Dinophyceae</taxon>
        <taxon>Suessiales</taxon>
        <taxon>Suessiaceae</taxon>
        <taxon>Polarella</taxon>
    </lineage>
</organism>
<dbReference type="SUPFAM" id="SSF54928">
    <property type="entry name" value="RNA-binding domain, RBD"/>
    <property type="match status" value="2"/>
</dbReference>
<accession>A0A813KF31</accession>
<dbReference type="GO" id="GO:0042274">
    <property type="term" value="P:ribosomal small subunit biogenesis"/>
    <property type="evidence" value="ECO:0007669"/>
    <property type="project" value="TreeGrafter"/>
</dbReference>
<evidence type="ECO:0000256" key="2">
    <source>
        <dbReference type="PROSITE-ProRule" id="PRU00176"/>
    </source>
</evidence>
<dbReference type="GO" id="GO:0005730">
    <property type="term" value="C:nucleolus"/>
    <property type="evidence" value="ECO:0007669"/>
    <property type="project" value="TreeGrafter"/>
</dbReference>
<dbReference type="InterPro" id="IPR035979">
    <property type="entry name" value="RBD_domain_sf"/>
</dbReference>
<feature type="compositionally biased region" description="Acidic residues" evidence="3">
    <location>
        <begin position="105"/>
        <end position="124"/>
    </location>
</feature>
<proteinExistence type="predicted"/>
<dbReference type="AlphaFoldDB" id="A0A813KF31"/>
<dbReference type="PROSITE" id="PS50102">
    <property type="entry name" value="RRM"/>
    <property type="match status" value="1"/>
</dbReference>
<keyword evidence="1 2" id="KW-0694">RNA-binding</keyword>
<dbReference type="PANTHER" id="PTHR23236">
    <property type="entry name" value="EUKARYOTIC TRANSLATION INITIATION FACTOR 4B/4H"/>
    <property type="match status" value="1"/>
</dbReference>
<dbReference type="PANTHER" id="PTHR23236:SF51">
    <property type="entry name" value="NUCLEOLAR PROTEIN 6"/>
    <property type="match status" value="1"/>
</dbReference>
<name>A0A813KF31_POLGL</name>
<feature type="region of interest" description="Disordered" evidence="3">
    <location>
        <begin position="71"/>
        <end position="132"/>
    </location>
</feature>